<protein>
    <submittedName>
        <fullName evidence="2">Uncharacterized protein</fullName>
    </submittedName>
</protein>
<organism evidence="2">
    <name type="scientific">marine sediment metagenome</name>
    <dbReference type="NCBI Taxonomy" id="412755"/>
    <lineage>
        <taxon>unclassified sequences</taxon>
        <taxon>metagenomes</taxon>
        <taxon>ecological metagenomes</taxon>
    </lineage>
</organism>
<accession>A0A0F9JV98</accession>
<dbReference type="AlphaFoldDB" id="A0A0F9JV98"/>
<name>A0A0F9JV98_9ZZZZ</name>
<gene>
    <name evidence="2" type="ORF">LCGC14_1408430</name>
</gene>
<dbReference type="EMBL" id="LAZR01009272">
    <property type="protein sequence ID" value="KKM73633.1"/>
    <property type="molecule type" value="Genomic_DNA"/>
</dbReference>
<comment type="caution">
    <text evidence="2">The sequence shown here is derived from an EMBL/GenBank/DDBJ whole genome shotgun (WGS) entry which is preliminary data.</text>
</comment>
<evidence type="ECO:0000256" key="1">
    <source>
        <dbReference type="SAM" id="MobiDB-lite"/>
    </source>
</evidence>
<feature type="region of interest" description="Disordered" evidence="1">
    <location>
        <begin position="21"/>
        <end position="83"/>
    </location>
</feature>
<reference evidence="2" key="1">
    <citation type="journal article" date="2015" name="Nature">
        <title>Complex archaea that bridge the gap between prokaryotes and eukaryotes.</title>
        <authorList>
            <person name="Spang A."/>
            <person name="Saw J.H."/>
            <person name="Jorgensen S.L."/>
            <person name="Zaremba-Niedzwiedzka K."/>
            <person name="Martijn J."/>
            <person name="Lind A.E."/>
            <person name="van Eijk R."/>
            <person name="Schleper C."/>
            <person name="Guy L."/>
            <person name="Ettema T.J."/>
        </authorList>
    </citation>
    <scope>NUCLEOTIDE SEQUENCE</scope>
</reference>
<evidence type="ECO:0000313" key="2">
    <source>
        <dbReference type="EMBL" id="KKM73633.1"/>
    </source>
</evidence>
<feature type="compositionally biased region" description="Low complexity" evidence="1">
    <location>
        <begin position="59"/>
        <end position="77"/>
    </location>
</feature>
<proteinExistence type="predicted"/>
<feature type="compositionally biased region" description="Low complexity" evidence="1">
    <location>
        <begin position="24"/>
        <end position="34"/>
    </location>
</feature>
<sequence>MAAVPETRDAQLAVIQEAIDKRQQGGISPQIQQQTGAAGPPVTGEAPPIDPSAVLAQRAGAPTGAAPAPEAAPPTGEDSPEETKIVMQLLLKKLQTLLKTGTSTGAA</sequence>